<dbReference type="WBParaSite" id="Minc3s02938g32137">
    <property type="protein sequence ID" value="Minc3s02938g32137"/>
    <property type="gene ID" value="Minc3s02938g32137"/>
</dbReference>
<proteinExistence type="predicted"/>
<keyword evidence="1" id="KW-0472">Membrane</keyword>
<protein>
    <submittedName>
        <fullName evidence="3">Secreted protein</fullName>
    </submittedName>
</protein>
<sequence>MLHQNLLSNCIMSTCIVVCSIFFASNNCRIKNIRFLKSPITVGSKSMKIARGTLKKTRRCFREESII</sequence>
<keyword evidence="2" id="KW-1185">Reference proteome</keyword>
<evidence type="ECO:0000313" key="3">
    <source>
        <dbReference type="WBParaSite" id="Minc3s02938g32137"/>
    </source>
</evidence>
<evidence type="ECO:0000313" key="2">
    <source>
        <dbReference type="Proteomes" id="UP000887563"/>
    </source>
</evidence>
<name>A0A914MZ10_MELIC</name>
<feature type="transmembrane region" description="Helical" evidence="1">
    <location>
        <begin position="6"/>
        <end position="24"/>
    </location>
</feature>
<keyword evidence="1" id="KW-0812">Transmembrane</keyword>
<dbReference type="Proteomes" id="UP000887563">
    <property type="component" value="Unplaced"/>
</dbReference>
<evidence type="ECO:0000256" key="1">
    <source>
        <dbReference type="SAM" id="Phobius"/>
    </source>
</evidence>
<organism evidence="2 3">
    <name type="scientific">Meloidogyne incognita</name>
    <name type="common">Southern root-knot nematode worm</name>
    <name type="synonym">Oxyuris incognita</name>
    <dbReference type="NCBI Taxonomy" id="6306"/>
    <lineage>
        <taxon>Eukaryota</taxon>
        <taxon>Metazoa</taxon>
        <taxon>Ecdysozoa</taxon>
        <taxon>Nematoda</taxon>
        <taxon>Chromadorea</taxon>
        <taxon>Rhabditida</taxon>
        <taxon>Tylenchina</taxon>
        <taxon>Tylenchomorpha</taxon>
        <taxon>Tylenchoidea</taxon>
        <taxon>Meloidogynidae</taxon>
        <taxon>Meloidogyninae</taxon>
        <taxon>Meloidogyne</taxon>
        <taxon>Meloidogyne incognita group</taxon>
    </lineage>
</organism>
<dbReference type="AlphaFoldDB" id="A0A914MZ10"/>
<keyword evidence="1" id="KW-1133">Transmembrane helix</keyword>
<reference evidence="3" key="1">
    <citation type="submission" date="2022-11" db="UniProtKB">
        <authorList>
            <consortium name="WormBaseParasite"/>
        </authorList>
    </citation>
    <scope>IDENTIFICATION</scope>
</reference>
<accession>A0A914MZ10</accession>